<proteinExistence type="predicted"/>
<protein>
    <submittedName>
        <fullName evidence="2">PucR family transcriptional regulator</fullName>
    </submittedName>
</protein>
<dbReference type="EMBL" id="QWEI01000010">
    <property type="protein sequence ID" value="RHW33437.1"/>
    <property type="molecule type" value="Genomic_DNA"/>
</dbReference>
<dbReference type="PANTHER" id="PTHR33744:SF1">
    <property type="entry name" value="DNA-BINDING TRANSCRIPTIONAL ACTIVATOR ADER"/>
    <property type="match status" value="1"/>
</dbReference>
<dbReference type="InterPro" id="IPR042070">
    <property type="entry name" value="PucR_C-HTH_sf"/>
</dbReference>
<evidence type="ECO:0000259" key="1">
    <source>
        <dbReference type="Pfam" id="PF13556"/>
    </source>
</evidence>
<dbReference type="InterPro" id="IPR025736">
    <property type="entry name" value="PucR_C-HTH_dom"/>
</dbReference>
<dbReference type="Pfam" id="PF13556">
    <property type="entry name" value="HTH_30"/>
    <property type="match status" value="1"/>
</dbReference>
<dbReference type="InterPro" id="IPR051448">
    <property type="entry name" value="CdaR-like_regulators"/>
</dbReference>
<dbReference type="PANTHER" id="PTHR33744">
    <property type="entry name" value="CARBOHYDRATE DIACID REGULATOR"/>
    <property type="match status" value="1"/>
</dbReference>
<dbReference type="Gene3D" id="1.10.10.2840">
    <property type="entry name" value="PucR C-terminal helix-turn-helix domain"/>
    <property type="match status" value="1"/>
</dbReference>
<gene>
    <name evidence="2" type="ORF">D1B33_15440</name>
</gene>
<reference evidence="2 3" key="1">
    <citation type="submission" date="2018-08" db="EMBL/GenBank/DDBJ databases">
        <title>Lysinibacillus sp. YLB-03 draft genome sequence.</title>
        <authorList>
            <person name="Yu L."/>
        </authorList>
    </citation>
    <scope>NUCLEOTIDE SEQUENCE [LARGE SCALE GENOMIC DNA]</scope>
    <source>
        <strain evidence="2 3">YLB-03</strain>
    </source>
</reference>
<evidence type="ECO:0000313" key="2">
    <source>
        <dbReference type="EMBL" id="RHW33437.1"/>
    </source>
</evidence>
<dbReference type="AlphaFoldDB" id="A0A396SAJ0"/>
<sequence>MRRLDDYAQEINKLTLKINHYEQILMRLYKFLGLNVVFNIFGQQSQFIPNIGQSVYERLRKEFNANETSPYFAKCDVNILEESYGEVCIFSEEREITEFDSLVLDRTVIALSQFLLRSLYTEEKQNLESRTFLHSWLDGSVNLMELNSFLNEQNNYKLLNCRYFVLIQKFQRSKQNFDLTYYKLYSRSIFEKNGFAIFLVELPNQLIYIIADLTQQDLKKRIVGCIEKLRVFKRNNYYTQLKMTTAVGQIVNDYQFVSNSFETAKDTLLIRMNSQHLSYFYEDLFIYQIVLQIQKNTSILEMARDFLKPLYDYDLKHKSQLVETLQIYLQCNCMKQETAEKLFIVRQTLYHRLDKIESLLGSDYLLPQKRLALEIMLLTTQYNFQENEIRAI</sequence>
<evidence type="ECO:0000313" key="3">
    <source>
        <dbReference type="Proteomes" id="UP000265692"/>
    </source>
</evidence>
<keyword evidence="3" id="KW-1185">Reference proteome</keyword>
<name>A0A396SAJ0_9BACL</name>
<accession>A0A396SAJ0</accession>
<organism evidence="2 3">
    <name type="scientific">Ureibacillus yapensis</name>
    <dbReference type="NCBI Taxonomy" id="2304605"/>
    <lineage>
        <taxon>Bacteria</taxon>
        <taxon>Bacillati</taxon>
        <taxon>Bacillota</taxon>
        <taxon>Bacilli</taxon>
        <taxon>Bacillales</taxon>
        <taxon>Caryophanaceae</taxon>
        <taxon>Ureibacillus</taxon>
    </lineage>
</organism>
<comment type="caution">
    <text evidence="2">The sequence shown here is derived from an EMBL/GenBank/DDBJ whole genome shotgun (WGS) entry which is preliminary data.</text>
</comment>
<feature type="domain" description="PucR C-terminal helix-turn-helix" evidence="1">
    <location>
        <begin position="321"/>
        <end position="378"/>
    </location>
</feature>
<dbReference type="Proteomes" id="UP000265692">
    <property type="component" value="Unassembled WGS sequence"/>
</dbReference>